<evidence type="ECO:0000313" key="2">
    <source>
        <dbReference type="Proteomes" id="UP001062223"/>
    </source>
</evidence>
<accession>A0A9Q9P4G7</accession>
<dbReference type="RefSeq" id="WP_262137517.1">
    <property type="nucleotide sequence ID" value="NZ_CP106879.1"/>
</dbReference>
<evidence type="ECO:0000313" key="1">
    <source>
        <dbReference type="EMBL" id="UYC79288.1"/>
    </source>
</evidence>
<name>A0A9Q9P4G7_9MICO</name>
<sequence length="285" mass="31796">MELIEDVTRGDWLLARAGAFASFGGVAGTGFEAYVRILHPLRADREDRATVDEYDEHPVLESAEWRWADVAERTRRTMDPLVSWQTLSGRDDESDLSFEDGWVVHPPETGWYEPMQLAALTGLLAEATSTPDDLVGAIWDGWGDLNGTSTLGFGWQGSGEPTAAERAEMQEYMDRKQAEHRREQAALRESLAGPRFLWPARECFLLPMSLSQLSDPSWTHDARVGKDADFGHTPQMLWPEGHEWVLATEIDWDSTIVAGSRSLIDAVLADDRFEAYEVDADGSPG</sequence>
<dbReference type="Proteomes" id="UP001062223">
    <property type="component" value="Chromosome"/>
</dbReference>
<gene>
    <name evidence="1" type="ORF">OE229_08970</name>
</gene>
<dbReference type="AlphaFoldDB" id="A0A9Q9P4G7"/>
<organism evidence="1 2">
    <name type="scientific">Curtobacterium poinsettiae</name>
    <dbReference type="NCBI Taxonomy" id="159612"/>
    <lineage>
        <taxon>Bacteria</taxon>
        <taxon>Bacillati</taxon>
        <taxon>Actinomycetota</taxon>
        <taxon>Actinomycetes</taxon>
        <taxon>Micrococcales</taxon>
        <taxon>Microbacteriaceae</taxon>
        <taxon>Curtobacterium</taxon>
    </lineage>
</organism>
<reference evidence="1" key="1">
    <citation type="submission" date="2022-09" db="EMBL/GenBank/DDBJ databases">
        <title>Taxonomy of Curtobacterium flaccumfaciens.</title>
        <authorList>
            <person name="Osdaghi E."/>
            <person name="Taghavi S.M."/>
            <person name="Hamidizade M."/>
            <person name="Abachi H."/>
            <person name="Fazliarab A."/>
            <person name="Baeyen S."/>
            <person name="Portier P."/>
            <person name="Van Vaerenbergh J."/>
            <person name="Jacques M.-A."/>
        </authorList>
    </citation>
    <scope>NUCLEOTIDE SEQUENCE</scope>
    <source>
        <strain evidence="1">AGQB46</strain>
    </source>
</reference>
<dbReference type="KEGG" id="cpoi:OE229_08970"/>
<dbReference type="EMBL" id="CP106879">
    <property type="protein sequence ID" value="UYC79288.1"/>
    <property type="molecule type" value="Genomic_DNA"/>
</dbReference>
<proteinExistence type="predicted"/>
<evidence type="ECO:0008006" key="3">
    <source>
        <dbReference type="Google" id="ProtNLM"/>
    </source>
</evidence>
<protein>
    <recommendedName>
        <fullName evidence="3">DUF2716 domain-containing protein</fullName>
    </recommendedName>
</protein>